<sequence length="70" mass="8070">MGQHVRRCRFDSDGKAKGNRLRLVEWDAFRKTRKQHERGARPITNIDEWTGALRGDVEAATREVPPKANL</sequence>
<gene>
    <name evidence="1" type="ORF">HPB52_022249</name>
</gene>
<reference evidence="1" key="1">
    <citation type="journal article" date="2020" name="Cell">
        <title>Large-Scale Comparative Analyses of Tick Genomes Elucidate Their Genetic Diversity and Vector Capacities.</title>
        <authorList>
            <consortium name="Tick Genome and Microbiome Consortium (TIGMIC)"/>
            <person name="Jia N."/>
            <person name="Wang J."/>
            <person name="Shi W."/>
            <person name="Du L."/>
            <person name="Sun Y."/>
            <person name="Zhan W."/>
            <person name="Jiang J.F."/>
            <person name="Wang Q."/>
            <person name="Zhang B."/>
            <person name="Ji P."/>
            <person name="Bell-Sakyi L."/>
            <person name="Cui X.M."/>
            <person name="Yuan T.T."/>
            <person name="Jiang B.G."/>
            <person name="Yang W.F."/>
            <person name="Lam T.T."/>
            <person name="Chang Q.C."/>
            <person name="Ding S.J."/>
            <person name="Wang X.J."/>
            <person name="Zhu J.G."/>
            <person name="Ruan X.D."/>
            <person name="Zhao L."/>
            <person name="Wei J.T."/>
            <person name="Ye R.Z."/>
            <person name="Que T.C."/>
            <person name="Du C.H."/>
            <person name="Zhou Y.H."/>
            <person name="Cheng J.X."/>
            <person name="Dai P.F."/>
            <person name="Guo W.B."/>
            <person name="Han X.H."/>
            <person name="Huang E.J."/>
            <person name="Li L.F."/>
            <person name="Wei W."/>
            <person name="Gao Y.C."/>
            <person name="Liu J.Z."/>
            <person name="Shao H.Z."/>
            <person name="Wang X."/>
            <person name="Wang C.C."/>
            <person name="Yang T.C."/>
            <person name="Huo Q.B."/>
            <person name="Li W."/>
            <person name="Chen H.Y."/>
            <person name="Chen S.E."/>
            <person name="Zhou L.G."/>
            <person name="Ni X.B."/>
            <person name="Tian J.H."/>
            <person name="Sheng Y."/>
            <person name="Liu T."/>
            <person name="Pan Y.S."/>
            <person name="Xia L.Y."/>
            <person name="Li J."/>
            <person name="Zhao F."/>
            <person name="Cao W.C."/>
        </authorList>
    </citation>
    <scope>NUCLEOTIDE SEQUENCE</scope>
    <source>
        <strain evidence="1">Rsan-2018</strain>
    </source>
</reference>
<dbReference type="AlphaFoldDB" id="A0A9D4YQS6"/>
<proteinExistence type="predicted"/>
<keyword evidence="2" id="KW-1185">Reference proteome</keyword>
<comment type="caution">
    <text evidence="1">The sequence shown here is derived from an EMBL/GenBank/DDBJ whole genome shotgun (WGS) entry which is preliminary data.</text>
</comment>
<protein>
    <submittedName>
        <fullName evidence="1">Uncharacterized protein</fullName>
    </submittedName>
</protein>
<dbReference type="Proteomes" id="UP000821837">
    <property type="component" value="Chromosome 1"/>
</dbReference>
<name>A0A9D4YQS6_RHISA</name>
<evidence type="ECO:0000313" key="1">
    <source>
        <dbReference type="EMBL" id="KAH7984551.1"/>
    </source>
</evidence>
<reference evidence="1" key="2">
    <citation type="submission" date="2021-09" db="EMBL/GenBank/DDBJ databases">
        <authorList>
            <person name="Jia N."/>
            <person name="Wang J."/>
            <person name="Shi W."/>
            <person name="Du L."/>
            <person name="Sun Y."/>
            <person name="Zhan W."/>
            <person name="Jiang J."/>
            <person name="Wang Q."/>
            <person name="Zhang B."/>
            <person name="Ji P."/>
            <person name="Sakyi L.B."/>
            <person name="Cui X."/>
            <person name="Yuan T."/>
            <person name="Jiang B."/>
            <person name="Yang W."/>
            <person name="Lam T.T.-Y."/>
            <person name="Chang Q."/>
            <person name="Ding S."/>
            <person name="Wang X."/>
            <person name="Zhu J."/>
            <person name="Ruan X."/>
            <person name="Zhao L."/>
            <person name="Wei J."/>
            <person name="Que T."/>
            <person name="Du C."/>
            <person name="Cheng J."/>
            <person name="Dai P."/>
            <person name="Han X."/>
            <person name="Huang E."/>
            <person name="Gao Y."/>
            <person name="Liu J."/>
            <person name="Shao H."/>
            <person name="Ye R."/>
            <person name="Li L."/>
            <person name="Wei W."/>
            <person name="Wang X."/>
            <person name="Wang C."/>
            <person name="Huo Q."/>
            <person name="Li W."/>
            <person name="Guo W."/>
            <person name="Chen H."/>
            <person name="Chen S."/>
            <person name="Zhou L."/>
            <person name="Zhou L."/>
            <person name="Ni X."/>
            <person name="Tian J."/>
            <person name="Zhou Y."/>
            <person name="Sheng Y."/>
            <person name="Liu T."/>
            <person name="Pan Y."/>
            <person name="Xia L."/>
            <person name="Li J."/>
            <person name="Zhao F."/>
            <person name="Cao W."/>
        </authorList>
    </citation>
    <scope>NUCLEOTIDE SEQUENCE</scope>
    <source>
        <strain evidence="1">Rsan-2018</strain>
        <tissue evidence="1">Larvae</tissue>
    </source>
</reference>
<accession>A0A9D4YQS6</accession>
<dbReference type="EMBL" id="JABSTV010001245">
    <property type="protein sequence ID" value="KAH7984551.1"/>
    <property type="molecule type" value="Genomic_DNA"/>
</dbReference>
<evidence type="ECO:0000313" key="2">
    <source>
        <dbReference type="Proteomes" id="UP000821837"/>
    </source>
</evidence>
<organism evidence="1 2">
    <name type="scientific">Rhipicephalus sanguineus</name>
    <name type="common">Brown dog tick</name>
    <name type="synonym">Ixodes sanguineus</name>
    <dbReference type="NCBI Taxonomy" id="34632"/>
    <lineage>
        <taxon>Eukaryota</taxon>
        <taxon>Metazoa</taxon>
        <taxon>Ecdysozoa</taxon>
        <taxon>Arthropoda</taxon>
        <taxon>Chelicerata</taxon>
        <taxon>Arachnida</taxon>
        <taxon>Acari</taxon>
        <taxon>Parasitiformes</taxon>
        <taxon>Ixodida</taxon>
        <taxon>Ixodoidea</taxon>
        <taxon>Ixodidae</taxon>
        <taxon>Rhipicephalinae</taxon>
        <taxon>Rhipicephalus</taxon>
        <taxon>Rhipicephalus</taxon>
    </lineage>
</organism>